<keyword evidence="1" id="KW-0812">Transmembrane</keyword>
<protein>
    <submittedName>
        <fullName evidence="2">Uncharacterized protein</fullName>
    </submittedName>
</protein>
<organism evidence="2 3">
    <name type="scientific">Fluviicola chungangensis</name>
    <dbReference type="NCBI Taxonomy" id="2597671"/>
    <lineage>
        <taxon>Bacteria</taxon>
        <taxon>Pseudomonadati</taxon>
        <taxon>Bacteroidota</taxon>
        <taxon>Flavobacteriia</taxon>
        <taxon>Flavobacteriales</taxon>
        <taxon>Crocinitomicaceae</taxon>
        <taxon>Fluviicola</taxon>
    </lineage>
</organism>
<sequence>MKEYYRFSETQKFRQWWLWFLFAGIKGIMGFFIVTQVFFGTPLGNSMVDNAMLLIGFLFMLILSFLFFIMKLETRISDAGIAVRFYPIQLKFRNYRWEDLDEVYLREYAPLAEYGGWGIRYSLAGKGKALNVSGRMGLQLVFKNGKRLLIGTKKPEDIMQVLSVMGK</sequence>
<keyword evidence="1" id="KW-0472">Membrane</keyword>
<dbReference type="OrthoDB" id="582675at2"/>
<keyword evidence="1" id="KW-1133">Transmembrane helix</keyword>
<evidence type="ECO:0000256" key="1">
    <source>
        <dbReference type="SAM" id="Phobius"/>
    </source>
</evidence>
<evidence type="ECO:0000313" key="3">
    <source>
        <dbReference type="Proteomes" id="UP000316008"/>
    </source>
</evidence>
<dbReference type="Proteomes" id="UP000316008">
    <property type="component" value="Unassembled WGS sequence"/>
</dbReference>
<reference evidence="2 3" key="1">
    <citation type="submission" date="2019-07" db="EMBL/GenBank/DDBJ databases">
        <authorList>
            <person name="Huq M.A."/>
        </authorList>
    </citation>
    <scope>NUCLEOTIDE SEQUENCE [LARGE SCALE GENOMIC DNA]</scope>
    <source>
        <strain evidence="2 3">MAH-3</strain>
    </source>
</reference>
<evidence type="ECO:0000313" key="2">
    <source>
        <dbReference type="EMBL" id="TSJ48162.1"/>
    </source>
</evidence>
<keyword evidence="3" id="KW-1185">Reference proteome</keyword>
<dbReference type="AlphaFoldDB" id="A0A556N7L0"/>
<comment type="caution">
    <text evidence="2">The sequence shown here is derived from an EMBL/GenBank/DDBJ whole genome shotgun (WGS) entry which is preliminary data.</text>
</comment>
<feature type="transmembrane region" description="Helical" evidence="1">
    <location>
        <begin position="51"/>
        <end position="69"/>
    </location>
</feature>
<accession>A0A556N7L0</accession>
<dbReference type="RefSeq" id="WP_144331697.1">
    <property type="nucleotide sequence ID" value="NZ_VLPL01000001.1"/>
</dbReference>
<name>A0A556N7L0_9FLAO</name>
<gene>
    <name evidence="2" type="ORF">FO442_03225</name>
</gene>
<proteinExistence type="predicted"/>
<dbReference type="EMBL" id="VLPL01000001">
    <property type="protein sequence ID" value="TSJ48162.1"/>
    <property type="molecule type" value="Genomic_DNA"/>
</dbReference>
<feature type="transmembrane region" description="Helical" evidence="1">
    <location>
        <begin position="16"/>
        <end position="39"/>
    </location>
</feature>